<name>A0AAE9VZM3_9CAUD</name>
<dbReference type="EMBL" id="OP819285">
    <property type="protein sequence ID" value="WBF78468.1"/>
    <property type="molecule type" value="Genomic_DNA"/>
</dbReference>
<evidence type="ECO:0000313" key="2">
    <source>
        <dbReference type="EMBL" id="WBF78468.1"/>
    </source>
</evidence>
<evidence type="ECO:0000313" key="3">
    <source>
        <dbReference type="Proteomes" id="UP001211143"/>
    </source>
</evidence>
<dbReference type="Proteomes" id="UP001211143">
    <property type="component" value="Segment"/>
</dbReference>
<accession>A0AAE9VZM3</accession>
<protein>
    <submittedName>
        <fullName evidence="2">Scaffolding protein</fullName>
    </submittedName>
</protein>
<keyword evidence="3" id="KW-1185">Reference proteome</keyword>
<evidence type="ECO:0000256" key="1">
    <source>
        <dbReference type="SAM" id="MobiDB-lite"/>
    </source>
</evidence>
<organism evidence="2 3">
    <name type="scientific">Cronobacter phage EspYZU13</name>
    <dbReference type="NCBI Taxonomy" id="3003790"/>
    <lineage>
        <taxon>Viruses</taxon>
        <taxon>Duplodnaviria</taxon>
        <taxon>Heunggongvirae</taxon>
        <taxon>Uroviricota</taxon>
        <taxon>Caudoviricetes</taxon>
        <taxon>Autographivirales</taxon>
        <taxon>Autonotataviridae</taxon>
        <taxon>Melnykvirinae</taxon>
        <taxon>Cronosvirus</taxon>
        <taxon>Cronosvirus EspYZU13</taxon>
    </lineage>
</organism>
<sequence>MLFMNIARKFGSVFMDVETGGEGSAAGGAVPAEGAEAGAEVEKAGKVTLGDPAKPEVPEDKPEVTPEEPGAVEDNGMQQYIDQYQADNPALGLALGFLRDAGISPTDPAFQLAEVEGDFELLKATLAAKALPGTDAMVSILEKAVASHFEAVEKAEAETTALVSEVLGEQKDEVLEWARSTASDEEKTAFNDMLEAGGVYARAAAVLLREAFQGAGNTIPAQHAVKTAETAQGGHTPLTARDYAAEVEKLARKLGGDPRQSAEYAALTRRREVGRKRGI</sequence>
<feature type="region of interest" description="Disordered" evidence="1">
    <location>
        <begin position="44"/>
        <end position="69"/>
    </location>
</feature>
<proteinExistence type="predicted"/>
<reference evidence="2" key="1">
    <citation type="submission" date="2022-11" db="EMBL/GenBank/DDBJ databases">
        <authorList>
            <person name="Yang Z.-Q."/>
            <person name="Zhang Y.-S."/>
        </authorList>
    </citation>
    <scope>NUCLEOTIDE SEQUENCE</scope>
</reference>
<feature type="compositionally biased region" description="Basic and acidic residues" evidence="1">
    <location>
        <begin position="53"/>
        <end position="64"/>
    </location>
</feature>